<name>A0A918WJJ1_9BACT</name>
<sequence>MKHLTTLPFLIALAGLSSCALSSEKQAEEDQPISGSIPPPTGANLAEPQPSPAAESLPEIDVTSEQSGETNPTEKLIKSGDFIFSDPTIDLPKSQDLASPPSSLNPKPTGIDNSSETDAADQPLVLQP</sequence>
<feature type="region of interest" description="Disordered" evidence="1">
    <location>
        <begin position="21"/>
        <end position="128"/>
    </location>
</feature>
<feature type="signal peptide" evidence="2">
    <location>
        <begin position="1"/>
        <end position="27"/>
    </location>
</feature>
<comment type="caution">
    <text evidence="3">The sequence shown here is derived from an EMBL/GenBank/DDBJ whole genome shotgun (WGS) entry which is preliminary data.</text>
</comment>
<feature type="compositionally biased region" description="Polar residues" evidence="1">
    <location>
        <begin position="96"/>
        <end position="117"/>
    </location>
</feature>
<feature type="chain" id="PRO_5037885431" evidence="2">
    <location>
        <begin position="28"/>
        <end position="128"/>
    </location>
</feature>
<evidence type="ECO:0000256" key="2">
    <source>
        <dbReference type="SAM" id="SignalP"/>
    </source>
</evidence>
<dbReference type="AlphaFoldDB" id="A0A918WJJ1"/>
<proteinExistence type="predicted"/>
<dbReference type="EMBL" id="BMXI01000007">
    <property type="protein sequence ID" value="GHC52222.1"/>
    <property type="molecule type" value="Genomic_DNA"/>
</dbReference>
<reference evidence="3" key="2">
    <citation type="submission" date="2020-09" db="EMBL/GenBank/DDBJ databases">
        <authorList>
            <person name="Sun Q."/>
            <person name="Kim S."/>
        </authorList>
    </citation>
    <scope>NUCLEOTIDE SEQUENCE</scope>
    <source>
        <strain evidence="3">KCTC 12988</strain>
    </source>
</reference>
<protein>
    <submittedName>
        <fullName evidence="3">Uncharacterized protein</fullName>
    </submittedName>
</protein>
<dbReference type="Proteomes" id="UP000644507">
    <property type="component" value="Unassembled WGS sequence"/>
</dbReference>
<evidence type="ECO:0000256" key="1">
    <source>
        <dbReference type="SAM" id="MobiDB-lite"/>
    </source>
</evidence>
<organism evidence="3 4">
    <name type="scientific">Roseibacillus persicicus</name>
    <dbReference type="NCBI Taxonomy" id="454148"/>
    <lineage>
        <taxon>Bacteria</taxon>
        <taxon>Pseudomonadati</taxon>
        <taxon>Verrucomicrobiota</taxon>
        <taxon>Verrucomicrobiia</taxon>
        <taxon>Verrucomicrobiales</taxon>
        <taxon>Verrucomicrobiaceae</taxon>
        <taxon>Roseibacillus</taxon>
    </lineage>
</organism>
<keyword evidence="4" id="KW-1185">Reference proteome</keyword>
<dbReference type="PROSITE" id="PS51257">
    <property type="entry name" value="PROKAR_LIPOPROTEIN"/>
    <property type="match status" value="1"/>
</dbReference>
<accession>A0A918WJJ1</accession>
<keyword evidence="2" id="KW-0732">Signal</keyword>
<dbReference type="RefSeq" id="WP_189569622.1">
    <property type="nucleotide sequence ID" value="NZ_BMXI01000007.1"/>
</dbReference>
<evidence type="ECO:0000313" key="3">
    <source>
        <dbReference type="EMBL" id="GHC52222.1"/>
    </source>
</evidence>
<evidence type="ECO:0000313" key="4">
    <source>
        <dbReference type="Proteomes" id="UP000644507"/>
    </source>
</evidence>
<feature type="compositionally biased region" description="Polar residues" evidence="1">
    <location>
        <begin position="63"/>
        <end position="73"/>
    </location>
</feature>
<reference evidence="3" key="1">
    <citation type="journal article" date="2014" name="Int. J. Syst. Evol. Microbiol.">
        <title>Complete genome sequence of Corynebacterium casei LMG S-19264T (=DSM 44701T), isolated from a smear-ripened cheese.</title>
        <authorList>
            <consortium name="US DOE Joint Genome Institute (JGI-PGF)"/>
            <person name="Walter F."/>
            <person name="Albersmeier A."/>
            <person name="Kalinowski J."/>
            <person name="Ruckert C."/>
        </authorList>
    </citation>
    <scope>NUCLEOTIDE SEQUENCE</scope>
    <source>
        <strain evidence="3">KCTC 12988</strain>
    </source>
</reference>
<gene>
    <name evidence="3" type="ORF">GCM10007100_18130</name>
</gene>